<evidence type="ECO:0000256" key="5">
    <source>
        <dbReference type="RuleBase" id="RU003750"/>
    </source>
</evidence>
<evidence type="ECO:0000256" key="6">
    <source>
        <dbReference type="SAM" id="Phobius"/>
    </source>
</evidence>
<dbReference type="Gene3D" id="1.20.120.1760">
    <property type="match status" value="1"/>
</dbReference>
<feature type="transmembrane region" description="Helical" evidence="6">
    <location>
        <begin position="287"/>
        <end position="308"/>
    </location>
</feature>
<protein>
    <submittedName>
        <fullName evidence="7">Diacylglycerol ethanolaminesphotransferase</fullName>
    </submittedName>
</protein>
<dbReference type="GeneID" id="7052581"/>
<evidence type="ECO:0000256" key="2">
    <source>
        <dbReference type="ARBA" id="ARBA00010441"/>
    </source>
</evidence>
<sequence>MQLTRTQLKNLRNYRYSGIDQSLMSRYVLKPYWWNQLLKVIPLNMAPNLITLTGLGFVLINVATLVLYKYVWGVEIPRWVYYTWAVGLFLYQSFDAIDGSQARRTGTSSPLGQLFDHGVDAINTSLEALLFLHCMKSSLNLCVVAQFGCLFYFYASTWEEFHTGTLYLSYVSGPVEGILIVVAIFTVTGAKGVEFWTRQHAMPDFFGNLVLIYKPTFSYGDCLVAFLGTGLVLNVVASIANALATVKGCCCRAFKILLGLLPYLVQWMAVGLLFIKYRSFFDQHFLIIYILNAFIFAYTVGLVILAHVTEARFPYWNVLMLPFVVLAADSLTFNIFTPYMTEYLFAYLGFSIGVYGNFVAHVIAMITEEFNIRCLTMGPKYPEVKKDE</sequence>
<dbReference type="STRING" id="402676.B6K6I6"/>
<dbReference type="InterPro" id="IPR048254">
    <property type="entry name" value="CDP_ALCOHOL_P_TRANSF_CS"/>
</dbReference>
<feature type="transmembrane region" description="Helical" evidence="6">
    <location>
        <begin position="223"/>
        <end position="244"/>
    </location>
</feature>
<feature type="transmembrane region" description="Helical" evidence="6">
    <location>
        <begin position="315"/>
        <end position="337"/>
    </location>
</feature>
<dbReference type="HOGENOM" id="CLU_035066_5_2_1"/>
<proteinExistence type="inferred from homology"/>
<dbReference type="GO" id="GO:0101026">
    <property type="term" value="P:mitotic nuclear membrane biogenesis"/>
    <property type="evidence" value="ECO:0007669"/>
    <property type="project" value="EnsemblFungi"/>
</dbReference>
<dbReference type="OrthoDB" id="196717at2759"/>
<keyword evidence="3 5" id="KW-0808">Transferase</keyword>
<feature type="transmembrane region" description="Helical" evidence="6">
    <location>
        <begin position="49"/>
        <end position="70"/>
    </location>
</feature>
<dbReference type="GO" id="GO:0006654">
    <property type="term" value="P:phosphatidic acid biosynthetic process"/>
    <property type="evidence" value="ECO:0007669"/>
    <property type="project" value="EnsemblFungi"/>
</dbReference>
<evidence type="ECO:0000256" key="3">
    <source>
        <dbReference type="ARBA" id="ARBA00022679"/>
    </source>
</evidence>
<dbReference type="PIRSF" id="PIRSF015665">
    <property type="entry name" value="CHOPT"/>
    <property type="match status" value="1"/>
</dbReference>
<keyword evidence="6" id="KW-1133">Transmembrane helix</keyword>
<comment type="subcellular location">
    <subcellularLocation>
        <location evidence="1">Membrane</location>
    </subcellularLocation>
</comment>
<feature type="transmembrane region" description="Helical" evidence="6">
    <location>
        <begin position="167"/>
        <end position="189"/>
    </location>
</feature>
<evidence type="ECO:0000313" key="8">
    <source>
        <dbReference type="JaponicusDB" id="SJAG_04319"/>
    </source>
</evidence>
<dbReference type="eggNOG" id="KOG2877">
    <property type="taxonomic scope" value="Eukaryota"/>
</dbReference>
<dbReference type="PANTHER" id="PTHR10414">
    <property type="entry name" value="ETHANOLAMINEPHOSPHOTRANSFERASE"/>
    <property type="match status" value="1"/>
</dbReference>
<dbReference type="VEuPathDB" id="FungiDB:SJAG_04319"/>
<dbReference type="JaponicusDB" id="SJAG_04319">
    <property type="gene designation" value="ept1"/>
</dbReference>
<evidence type="ECO:0000313" key="7">
    <source>
        <dbReference type="EMBL" id="EEB09140.1"/>
    </source>
</evidence>
<keyword evidence="4 6" id="KW-0472">Membrane</keyword>
<keyword evidence="6" id="KW-0812">Transmembrane</keyword>
<dbReference type="Proteomes" id="UP000001744">
    <property type="component" value="Unassembled WGS sequence"/>
</dbReference>
<dbReference type="PROSITE" id="PS00379">
    <property type="entry name" value="CDP_ALCOHOL_P_TRANSF"/>
    <property type="match status" value="1"/>
</dbReference>
<gene>
    <name evidence="8" type="primary">ept1</name>
    <name evidence="7" type="ORF">SJAG_04319</name>
</gene>
<dbReference type="EMBL" id="KE651167">
    <property type="protein sequence ID" value="EEB09140.1"/>
    <property type="molecule type" value="Genomic_DNA"/>
</dbReference>
<evidence type="ECO:0000313" key="9">
    <source>
        <dbReference type="Proteomes" id="UP000001744"/>
    </source>
</evidence>
<organism evidence="7 9">
    <name type="scientific">Schizosaccharomyces japonicus (strain yFS275 / FY16936)</name>
    <name type="common">Fission yeast</name>
    <dbReference type="NCBI Taxonomy" id="402676"/>
    <lineage>
        <taxon>Eukaryota</taxon>
        <taxon>Fungi</taxon>
        <taxon>Dikarya</taxon>
        <taxon>Ascomycota</taxon>
        <taxon>Taphrinomycotina</taxon>
        <taxon>Schizosaccharomycetes</taxon>
        <taxon>Schizosaccharomycetales</taxon>
        <taxon>Schizosaccharomycetaceae</taxon>
        <taxon>Schizosaccharomyces</taxon>
    </lineage>
</organism>
<dbReference type="InterPro" id="IPR000462">
    <property type="entry name" value="CDP-OH_P_trans"/>
</dbReference>
<reference evidence="7 9" key="1">
    <citation type="journal article" date="2011" name="Science">
        <title>Comparative functional genomics of the fission yeasts.</title>
        <authorList>
            <person name="Rhind N."/>
            <person name="Chen Z."/>
            <person name="Yassour M."/>
            <person name="Thompson D.A."/>
            <person name="Haas B.J."/>
            <person name="Habib N."/>
            <person name="Wapinski I."/>
            <person name="Roy S."/>
            <person name="Lin M.F."/>
            <person name="Heiman D.I."/>
            <person name="Young S.K."/>
            <person name="Furuya K."/>
            <person name="Guo Y."/>
            <person name="Pidoux A."/>
            <person name="Chen H.M."/>
            <person name="Robbertse B."/>
            <person name="Goldberg J.M."/>
            <person name="Aoki K."/>
            <person name="Bayne E.H."/>
            <person name="Berlin A.M."/>
            <person name="Desjardins C.A."/>
            <person name="Dobbs E."/>
            <person name="Dukaj L."/>
            <person name="Fan L."/>
            <person name="FitzGerald M.G."/>
            <person name="French C."/>
            <person name="Gujja S."/>
            <person name="Hansen K."/>
            <person name="Keifenheim D."/>
            <person name="Levin J.Z."/>
            <person name="Mosher R.A."/>
            <person name="Mueller C.A."/>
            <person name="Pfiffner J."/>
            <person name="Priest M."/>
            <person name="Russ C."/>
            <person name="Smialowska A."/>
            <person name="Swoboda P."/>
            <person name="Sykes S.M."/>
            <person name="Vaughn M."/>
            <person name="Vengrova S."/>
            <person name="Yoder R."/>
            <person name="Zeng Q."/>
            <person name="Allshire R."/>
            <person name="Baulcombe D."/>
            <person name="Birren B.W."/>
            <person name="Brown W."/>
            <person name="Ekwall K."/>
            <person name="Kellis M."/>
            <person name="Leatherwood J."/>
            <person name="Levin H."/>
            <person name="Margalit H."/>
            <person name="Martienssen R."/>
            <person name="Nieduszynski C.A."/>
            <person name="Spatafora J.W."/>
            <person name="Friedman N."/>
            <person name="Dalgaard J.Z."/>
            <person name="Baumann P."/>
            <person name="Niki H."/>
            <person name="Regev A."/>
            <person name="Nusbaum C."/>
        </authorList>
    </citation>
    <scope>NUCLEOTIDE SEQUENCE [LARGE SCALE GENOMIC DNA]</scope>
    <source>
        <strain evidence="9">yFS275 / FY16936</strain>
    </source>
</reference>
<dbReference type="GO" id="GO:0016020">
    <property type="term" value="C:membrane"/>
    <property type="evidence" value="ECO:0007669"/>
    <property type="project" value="UniProtKB-SubCell"/>
</dbReference>
<dbReference type="InterPro" id="IPR014472">
    <property type="entry name" value="CHOPT"/>
</dbReference>
<feature type="transmembrane region" description="Helical" evidence="6">
    <location>
        <begin position="138"/>
        <end position="155"/>
    </location>
</feature>
<dbReference type="Pfam" id="PF01066">
    <property type="entry name" value="CDP-OH_P_transf"/>
    <property type="match status" value="1"/>
</dbReference>
<dbReference type="GO" id="GO:0016780">
    <property type="term" value="F:phosphotransferase activity, for other substituted phosphate groups"/>
    <property type="evidence" value="ECO:0007669"/>
    <property type="project" value="InterPro"/>
</dbReference>
<evidence type="ECO:0000256" key="1">
    <source>
        <dbReference type="ARBA" id="ARBA00004370"/>
    </source>
</evidence>
<dbReference type="PANTHER" id="PTHR10414:SF37">
    <property type="entry name" value="BB IN A BOXCAR, ISOFORM C"/>
    <property type="match status" value="1"/>
</dbReference>
<keyword evidence="9" id="KW-1185">Reference proteome</keyword>
<accession>B6K6I6</accession>
<dbReference type="RefSeq" id="XP_002175433.1">
    <property type="nucleotide sequence ID" value="XM_002175397.2"/>
</dbReference>
<dbReference type="AlphaFoldDB" id="B6K6I6"/>
<name>B6K6I6_SCHJY</name>
<evidence type="ECO:0000256" key="4">
    <source>
        <dbReference type="ARBA" id="ARBA00023136"/>
    </source>
</evidence>
<feature type="transmembrane region" description="Helical" evidence="6">
    <location>
        <begin position="256"/>
        <end position="275"/>
    </location>
</feature>
<feature type="transmembrane region" description="Helical" evidence="6">
    <location>
        <begin position="343"/>
        <end position="367"/>
    </location>
</feature>
<dbReference type="OMA" id="QNMGQGW"/>
<comment type="similarity">
    <text evidence="2 5">Belongs to the CDP-alcohol phosphatidyltransferase class-I family.</text>
</comment>
<dbReference type="InterPro" id="IPR043130">
    <property type="entry name" value="CDP-OH_PTrfase_TM_dom"/>
</dbReference>